<dbReference type="EMBL" id="JAEOAH010000013">
    <property type="protein sequence ID" value="MBK3495315.1"/>
    <property type="molecule type" value="Genomic_DNA"/>
</dbReference>
<name>A0ABS1H7E3_9BACL</name>
<dbReference type="Proteomes" id="UP000618943">
    <property type="component" value="Unassembled WGS sequence"/>
</dbReference>
<dbReference type="RefSeq" id="WP_200749059.1">
    <property type="nucleotide sequence ID" value="NZ_JAEOAH010000013.1"/>
</dbReference>
<keyword evidence="2" id="KW-1185">Reference proteome</keyword>
<protein>
    <submittedName>
        <fullName evidence="1">Uncharacterized protein</fullName>
    </submittedName>
</protein>
<evidence type="ECO:0000313" key="2">
    <source>
        <dbReference type="Proteomes" id="UP000618943"/>
    </source>
</evidence>
<organism evidence="1 2">
    <name type="scientific">Viridibacillus soli</name>
    <dbReference type="NCBI Taxonomy" id="2798301"/>
    <lineage>
        <taxon>Bacteria</taxon>
        <taxon>Bacillati</taxon>
        <taxon>Bacillota</taxon>
        <taxon>Bacilli</taxon>
        <taxon>Bacillales</taxon>
        <taxon>Caryophanaceae</taxon>
        <taxon>Viridibacillus</taxon>
    </lineage>
</organism>
<proteinExistence type="predicted"/>
<accession>A0ABS1H7E3</accession>
<evidence type="ECO:0000313" key="1">
    <source>
        <dbReference type="EMBL" id="MBK3495315.1"/>
    </source>
</evidence>
<sequence length="156" mass="18333">MQTALSTFEDEEFFAINYTINSNNVMILKDWKGHTLTSAIVPVKLASSSSIIQLRYIRKNFFTEVNKAIKAYCNELGDQEIAFTSDTFRLLHHLEPLFFDEDTGQWWDSKTEMICNEFENGQSKEEIRESLYDSEKDEGHLCYTEYWKESIMKNIL</sequence>
<comment type="caution">
    <text evidence="1">The sequence shown here is derived from an EMBL/GenBank/DDBJ whole genome shotgun (WGS) entry which is preliminary data.</text>
</comment>
<gene>
    <name evidence="1" type="ORF">JFL43_10720</name>
</gene>
<reference evidence="1 2" key="1">
    <citation type="submission" date="2020-12" db="EMBL/GenBank/DDBJ databases">
        <title>YIM B01967 draft genome.</title>
        <authorList>
            <person name="Yan X."/>
        </authorList>
    </citation>
    <scope>NUCLEOTIDE SEQUENCE [LARGE SCALE GENOMIC DNA]</scope>
    <source>
        <strain evidence="1 2">YIM B01967</strain>
    </source>
</reference>